<protein>
    <submittedName>
        <fullName evidence="1">Uncharacterized protein</fullName>
    </submittedName>
</protein>
<dbReference type="AlphaFoldDB" id="A0A9P5VAN2"/>
<organism evidence="1 2">
    <name type="scientific">Linnemannia schmuckeri</name>
    <dbReference type="NCBI Taxonomy" id="64567"/>
    <lineage>
        <taxon>Eukaryota</taxon>
        <taxon>Fungi</taxon>
        <taxon>Fungi incertae sedis</taxon>
        <taxon>Mucoromycota</taxon>
        <taxon>Mortierellomycotina</taxon>
        <taxon>Mortierellomycetes</taxon>
        <taxon>Mortierellales</taxon>
        <taxon>Mortierellaceae</taxon>
        <taxon>Linnemannia</taxon>
    </lineage>
</organism>
<proteinExistence type="predicted"/>
<dbReference type="EMBL" id="JAAAUQ010000417">
    <property type="protein sequence ID" value="KAF9150446.1"/>
    <property type="molecule type" value="Genomic_DNA"/>
</dbReference>
<evidence type="ECO:0000313" key="1">
    <source>
        <dbReference type="EMBL" id="KAF9150446.1"/>
    </source>
</evidence>
<comment type="caution">
    <text evidence="1">The sequence shown here is derived from an EMBL/GenBank/DDBJ whole genome shotgun (WGS) entry which is preliminary data.</text>
</comment>
<dbReference type="OrthoDB" id="2393824at2759"/>
<sequence>MKLFDLVDHDEPRISKLARDVYEEAKGSLLKSGCQPTIKDDTRLLVVHDEAQLLSDALNGPFQSMSSSDESPRSLLNPILHVFRNIGEYQLTLVTSGAGLSIPFSGSRVQVLV</sequence>
<gene>
    <name evidence="1" type="ORF">BG015_007752</name>
</gene>
<dbReference type="Proteomes" id="UP000748756">
    <property type="component" value="Unassembled WGS sequence"/>
</dbReference>
<evidence type="ECO:0000313" key="2">
    <source>
        <dbReference type="Proteomes" id="UP000748756"/>
    </source>
</evidence>
<accession>A0A9P5VAN2</accession>
<keyword evidence="2" id="KW-1185">Reference proteome</keyword>
<reference evidence="1" key="1">
    <citation type="journal article" date="2020" name="Fungal Divers.">
        <title>Resolving the Mortierellaceae phylogeny through synthesis of multi-gene phylogenetics and phylogenomics.</title>
        <authorList>
            <person name="Vandepol N."/>
            <person name="Liber J."/>
            <person name="Desiro A."/>
            <person name="Na H."/>
            <person name="Kennedy M."/>
            <person name="Barry K."/>
            <person name="Grigoriev I.V."/>
            <person name="Miller A.N."/>
            <person name="O'Donnell K."/>
            <person name="Stajich J.E."/>
            <person name="Bonito G."/>
        </authorList>
    </citation>
    <scope>NUCLEOTIDE SEQUENCE</scope>
    <source>
        <strain evidence="1">NRRL 6426</strain>
    </source>
</reference>
<name>A0A9P5VAN2_9FUNG</name>